<organism evidence="2 3">
    <name type="scientific">Aquilegia coerulea</name>
    <name type="common">Rocky mountain columbine</name>
    <dbReference type="NCBI Taxonomy" id="218851"/>
    <lineage>
        <taxon>Eukaryota</taxon>
        <taxon>Viridiplantae</taxon>
        <taxon>Streptophyta</taxon>
        <taxon>Embryophyta</taxon>
        <taxon>Tracheophyta</taxon>
        <taxon>Spermatophyta</taxon>
        <taxon>Magnoliopsida</taxon>
        <taxon>Ranunculales</taxon>
        <taxon>Ranunculaceae</taxon>
        <taxon>Thalictroideae</taxon>
        <taxon>Aquilegia</taxon>
    </lineage>
</organism>
<keyword evidence="1" id="KW-1133">Transmembrane helix</keyword>
<evidence type="ECO:0000313" key="3">
    <source>
        <dbReference type="Proteomes" id="UP000230069"/>
    </source>
</evidence>
<protein>
    <submittedName>
        <fullName evidence="2">Uncharacterized protein</fullName>
    </submittedName>
</protein>
<keyword evidence="1" id="KW-0472">Membrane</keyword>
<feature type="transmembrane region" description="Helical" evidence="1">
    <location>
        <begin position="22"/>
        <end position="45"/>
    </location>
</feature>
<evidence type="ECO:0000313" key="2">
    <source>
        <dbReference type="EMBL" id="PIA44068.1"/>
    </source>
</evidence>
<sequence>MVHKAESCRYCFNSFNFYSNNVWVFIITYYCSVTTTICLTFDAYIHLCRSYSMYQTMFCAFILSNTCVHVRFVIYDTPINDAGWI</sequence>
<keyword evidence="1" id="KW-0812">Transmembrane</keyword>
<reference evidence="2 3" key="1">
    <citation type="submission" date="2017-09" db="EMBL/GenBank/DDBJ databases">
        <title>WGS assembly of Aquilegia coerulea Goldsmith.</title>
        <authorList>
            <person name="Hodges S."/>
            <person name="Kramer E."/>
            <person name="Nordborg M."/>
            <person name="Tomkins J."/>
            <person name="Borevitz J."/>
            <person name="Derieg N."/>
            <person name="Yan J."/>
            <person name="Mihaltcheva S."/>
            <person name="Hayes R.D."/>
            <person name="Rokhsar D."/>
        </authorList>
    </citation>
    <scope>NUCLEOTIDE SEQUENCE [LARGE SCALE GENOMIC DNA]</scope>
    <source>
        <strain evidence="3">cv. Goldsmith</strain>
    </source>
</reference>
<keyword evidence="3" id="KW-1185">Reference proteome</keyword>
<gene>
    <name evidence="2" type="ORF">AQUCO_01800251v1</name>
</gene>
<proteinExistence type="predicted"/>
<dbReference type="Proteomes" id="UP000230069">
    <property type="component" value="Unassembled WGS sequence"/>
</dbReference>
<feature type="transmembrane region" description="Helical" evidence="1">
    <location>
        <begin position="57"/>
        <end position="75"/>
    </location>
</feature>
<evidence type="ECO:0000256" key="1">
    <source>
        <dbReference type="SAM" id="Phobius"/>
    </source>
</evidence>
<dbReference type="AlphaFoldDB" id="A0A2G5DKM6"/>
<dbReference type="InParanoid" id="A0A2G5DKM6"/>
<dbReference type="EMBL" id="KZ305035">
    <property type="protein sequence ID" value="PIA44068.1"/>
    <property type="molecule type" value="Genomic_DNA"/>
</dbReference>
<accession>A0A2G5DKM6</accession>
<name>A0A2G5DKM6_AQUCA</name>